<feature type="coiled-coil region" evidence="1">
    <location>
        <begin position="1238"/>
        <end position="1269"/>
    </location>
</feature>
<keyword evidence="2" id="KW-0732">Signal</keyword>
<evidence type="ECO:0000313" key="4">
    <source>
        <dbReference type="Proteomes" id="UP000190657"/>
    </source>
</evidence>
<gene>
    <name evidence="3" type="ORF">SAMN02745114_00243</name>
</gene>
<evidence type="ECO:0000313" key="3">
    <source>
        <dbReference type="EMBL" id="SJZ36369.1"/>
    </source>
</evidence>
<dbReference type="EMBL" id="FUWW01000002">
    <property type="protein sequence ID" value="SJZ36369.1"/>
    <property type="molecule type" value="Genomic_DNA"/>
</dbReference>
<name>A0A1T4K1W4_9FIRM</name>
<evidence type="ECO:0000256" key="2">
    <source>
        <dbReference type="SAM" id="SignalP"/>
    </source>
</evidence>
<dbReference type="RefSeq" id="WP_078767749.1">
    <property type="nucleotide sequence ID" value="NZ_FUWW01000002.1"/>
</dbReference>
<sequence>MVKRLFKKSIACLLAAIMIAASLPLTALADATTDAVIHQTITSKNNRVGIITKDADGGGRVNGNDYNIVNDGTNDNFTAAFWKYDSSEVKNLTGTTINSANFTFTIKAGGMSNCQGFSIYYATKDSGIANLSAGINGGGSWTGYNSIYTGSNHIANITEYLGLTYINSVSADRLKAAREGTEFTVDVKDAYNYAIQNDKSMVTLVLMQSNAASGSSGNNWSDTHIFNYTPDIVCNYDENVEVIPGLEGINREIAAYETKMSQVGTNGLVYKNMKPAYDAYQKAIKYRDAFEFGGQTAPTADEVTAVAEELCTKTGEMVPWSDDVTGKMPSKQPVFVNNKGESKVENDSKYTYYSNILYTENCVGKNNGKNDGDRPGAAIRFDKAADVWLEIYYPNTVLLYDGTTPARMPIMFMAKVDTYKAWNDGRTIWQVYASSPSPGDTYKTTKAGFEREFKNMQVTSYKDDLNASWRGKDGTNNLDFNNCRNNGTKNVSGDPSLNTSFCSDWLGYSFGSYWNAYASSFEVDGKLFEQLHPRDGLVEVGNNWTYYGGMGDPAALTMASDPTALCGQASSTDKDGSPAKNIFVINYKGLVDLIKTAGNLTTLKDVTKYKEGGLAQLMTLYDEATAYAQKSKISEINFANALEKGREITTIMGKFETILNTATADTGAAVYNELKTAIKESKKTYQAGNKDNLKYTAEVWGPFETAYNNATGYFHALYPNGTLNMADAEQYIQPLRDAKANLKNGMIKTVVNTDTLEIVIANADMITHNPGYFTAESVNEETLSALLTQVKTEIWGSEANYGYDTEKIELSTENQQKVDSYTQQLSTIIAGAVFDFDYVTSTGLSMNSAIENASKLNPNDWGNYNVVESAVAECNTFKTTANDFNGQIADIISNTISSYEALVSKVDVSIKGLSKPFDQISNGAVANIGEPYTTSFNSSQNARGNNFKFSWNYTTGTILFKTKREAFTYQIPVSKWGIYSDQTGEDFEAMADCISINIPNTSTLPTGEITAKSAAGFGWPTGNGLSASQLKDYAPSNELNGKFVISVQDEVKVTQTTGKAVGIDKAGNYINSMDYNFIDEITTLDGVEKISRGGIYAKNGWSYFNTKTVLTTKYDAANISETTLPSKWSEFVDCRDNYVGMVYFWKVADTIFTTYAGYGFDRGRSNFTAGVVNVVPLFELIDQIKADDFQATKSRYTKATWDALEEALGEANKNFDYSKMTYDQIIAVVDGRYTNLWNAKKNLQLAASNENLKQALAQTKKAFEEDENKVKPEGWANFKRAYLEAQSKIRGDYSDANITTVAKTDQASVDQYATALLDAFNKLIYQIDFTPVDNAVRALVDDIADDGDYVYTAASVNAVNEAIKRLTYFPWSTTERRKHYTDETDVVSGVKTEAEVTIPGLKSLLVRADFDDQAILAAKDKAKAALSDPDAYNQTQVEAAINALQTTQQVFLQNSNINCKMFANQDECDAAIKKALEGLQLNQYSVTIVPNGNTNASYVKGTYDYGTEITVSLPDNSEVDWYYEMTSPSGVTVAKKLYSTTDALTFIVRGNTTLTTKSASTSDQCKISYVNGLNSAIVAIDYVASGSTVTLDSNIAPVLPYYRFESFVVNGQEKHVGDTITVSSDTTITLVYSFQDGLATYKVYTIGLGAMNSGAEDGVPASFIVDSLKYNDEVSFKVGDSSNERVDGYGGYDLNYQVSKYNGNQFVTETVQVPNAYGRAYDDPDLCYDADVYAWLKVEVDDWDKFEKSPIWTAATTLQSGNININIFKVNGSGNESSVEDFKNAILNKDVFTQAGVKTSVIKYGTDFTFRVHENCAIIPISKVMYDQAIVDGIIQTENLSKDGVSVTTKPELVIAPGEKLSIISSYAIPTGCTMVEKGILVKVNKNSTDVGDGYDLKLANAGKNGVNRLKSNYQTEGNQFVISINTKTLNHANIQDVGLIWKAYVTYRNADGELVTQYTLPTTPTNSGTY</sequence>
<reference evidence="3 4" key="1">
    <citation type="submission" date="2017-02" db="EMBL/GenBank/DDBJ databases">
        <authorList>
            <person name="Peterson S.W."/>
        </authorList>
    </citation>
    <scope>NUCLEOTIDE SEQUENCE [LARGE SCALE GENOMIC DNA]</scope>
    <source>
        <strain evidence="3 4">ATCC 51222</strain>
    </source>
</reference>
<accession>A0A1T4K1W4</accession>
<keyword evidence="4" id="KW-1185">Reference proteome</keyword>
<dbReference type="Proteomes" id="UP000190657">
    <property type="component" value="Unassembled WGS sequence"/>
</dbReference>
<organism evidence="3 4">
    <name type="scientific">Eubacterium coprostanoligenes</name>
    <dbReference type="NCBI Taxonomy" id="290054"/>
    <lineage>
        <taxon>Bacteria</taxon>
        <taxon>Bacillati</taxon>
        <taxon>Bacillota</taxon>
        <taxon>Clostridia</taxon>
        <taxon>Eubacteriales</taxon>
        <taxon>Eubacteriaceae</taxon>
        <taxon>Eubacterium</taxon>
    </lineage>
</organism>
<keyword evidence="1" id="KW-0175">Coiled coil</keyword>
<feature type="chain" id="PRO_5012549508" evidence="2">
    <location>
        <begin position="30"/>
        <end position="1971"/>
    </location>
</feature>
<dbReference type="OrthoDB" id="504962at2"/>
<evidence type="ECO:0000256" key="1">
    <source>
        <dbReference type="SAM" id="Coils"/>
    </source>
</evidence>
<proteinExistence type="predicted"/>
<dbReference type="STRING" id="290054.SAMN02745114_00243"/>
<feature type="signal peptide" evidence="2">
    <location>
        <begin position="1"/>
        <end position="29"/>
    </location>
</feature>
<protein>
    <submittedName>
        <fullName evidence="3">Uncharacterized protein</fullName>
    </submittedName>
</protein>